<reference evidence="1" key="1">
    <citation type="submission" date="2022-11" db="EMBL/GenBank/DDBJ databases">
        <title>beta-Carotene-producing bacterium, Jeongeuplla avenae sp. nov., alleviates the salt stress of Arabidopsis seedlings.</title>
        <authorList>
            <person name="Jiang L."/>
            <person name="Lee J."/>
        </authorList>
    </citation>
    <scope>NUCLEOTIDE SEQUENCE</scope>
    <source>
        <strain evidence="1">DY_R2A_6</strain>
    </source>
</reference>
<evidence type="ECO:0000313" key="2">
    <source>
        <dbReference type="Proteomes" id="UP001163223"/>
    </source>
</evidence>
<proteinExistence type="predicted"/>
<protein>
    <submittedName>
        <fullName evidence="1">Uncharacterized protein</fullName>
    </submittedName>
</protein>
<accession>A0ACD4NUJ7</accession>
<name>A0ACD4NUJ7_9HYPH</name>
<organism evidence="1 2">
    <name type="scientific">Antarcticirhabdus aurantiaca</name>
    <dbReference type="NCBI Taxonomy" id="2606717"/>
    <lineage>
        <taxon>Bacteria</taxon>
        <taxon>Pseudomonadati</taxon>
        <taxon>Pseudomonadota</taxon>
        <taxon>Alphaproteobacteria</taxon>
        <taxon>Hyphomicrobiales</taxon>
        <taxon>Aurantimonadaceae</taxon>
        <taxon>Antarcticirhabdus</taxon>
    </lineage>
</organism>
<dbReference type="EMBL" id="CP113520">
    <property type="protein sequence ID" value="WAJ30509.1"/>
    <property type="molecule type" value="Genomic_DNA"/>
</dbReference>
<evidence type="ECO:0000313" key="1">
    <source>
        <dbReference type="EMBL" id="WAJ30509.1"/>
    </source>
</evidence>
<dbReference type="Proteomes" id="UP001163223">
    <property type="component" value="Chromosome"/>
</dbReference>
<keyword evidence="2" id="KW-1185">Reference proteome</keyword>
<sequence>MSDRLSVAAASPLDRRSRDFLLLNIFVYLRHGYVTKASILAEALNRLGDDTAEVHLARAVLRYAAGAHAEALEALRELDRVDPLERFGDYRLTERQRMRRYLKLRCLHEIGETGRVRDALDSYMRHGEAGPDASE</sequence>
<gene>
    <name evidence="1" type="ORF">OXU80_10020</name>
</gene>